<dbReference type="PROSITE" id="PS51077">
    <property type="entry name" value="HTH_ICLR"/>
    <property type="match status" value="1"/>
</dbReference>
<dbReference type="OrthoDB" id="9807558at2"/>
<dbReference type="InterPro" id="IPR036390">
    <property type="entry name" value="WH_DNA-bd_sf"/>
</dbReference>
<accession>G6EAT5</accession>
<dbReference type="PANTHER" id="PTHR30136:SF23">
    <property type="entry name" value="DNA-BINDING TRANSCRIPTIONAL ACTIVATOR MHPR"/>
    <property type="match status" value="1"/>
</dbReference>
<dbReference type="SUPFAM" id="SSF46785">
    <property type="entry name" value="Winged helix' DNA-binding domain"/>
    <property type="match status" value="1"/>
</dbReference>
<dbReference type="Pfam" id="PF09339">
    <property type="entry name" value="HTH_IclR"/>
    <property type="match status" value="1"/>
</dbReference>
<organism evidence="6 7">
    <name type="scientific">Novosphingobium pentaromativorans US6-1</name>
    <dbReference type="NCBI Taxonomy" id="1088721"/>
    <lineage>
        <taxon>Bacteria</taxon>
        <taxon>Pseudomonadati</taxon>
        <taxon>Pseudomonadota</taxon>
        <taxon>Alphaproteobacteria</taxon>
        <taxon>Sphingomonadales</taxon>
        <taxon>Sphingomonadaceae</taxon>
        <taxon>Novosphingobium</taxon>
    </lineage>
</organism>
<evidence type="ECO:0008006" key="8">
    <source>
        <dbReference type="Google" id="ProtNLM"/>
    </source>
</evidence>
<dbReference type="InterPro" id="IPR029016">
    <property type="entry name" value="GAF-like_dom_sf"/>
</dbReference>
<dbReference type="InterPro" id="IPR036388">
    <property type="entry name" value="WH-like_DNA-bd_sf"/>
</dbReference>
<dbReference type="SUPFAM" id="SSF55781">
    <property type="entry name" value="GAF domain-like"/>
    <property type="match status" value="1"/>
</dbReference>
<dbReference type="GO" id="GO:0003700">
    <property type="term" value="F:DNA-binding transcription factor activity"/>
    <property type="evidence" value="ECO:0007669"/>
    <property type="project" value="TreeGrafter"/>
</dbReference>
<proteinExistence type="predicted"/>
<keyword evidence="7" id="KW-1185">Reference proteome</keyword>
<dbReference type="PATRIC" id="fig|1088721.3.peg.1463"/>
<gene>
    <name evidence="6" type="ORF">NSU_1483</name>
</gene>
<reference evidence="6 7" key="1">
    <citation type="journal article" date="2012" name="J. Bacteriol.">
        <title>Genome sequence of benzo(a)pyrene-degrading bacterium Novosphingobium pentaromativorans US6-1.</title>
        <authorList>
            <person name="Luo Y.R."/>
            <person name="Kang S.G."/>
            <person name="Kim S.J."/>
            <person name="Kim M.R."/>
            <person name="Li N."/>
            <person name="Lee J.H."/>
            <person name="Kwon K.K."/>
        </authorList>
    </citation>
    <scope>NUCLEOTIDE SEQUENCE [LARGE SCALE GENOMIC DNA]</scope>
    <source>
        <strain evidence="6 7">US6-1</strain>
    </source>
</reference>
<dbReference type="InterPro" id="IPR050707">
    <property type="entry name" value="HTH_MetabolicPath_Reg"/>
</dbReference>
<comment type="caution">
    <text evidence="6">The sequence shown here is derived from an EMBL/GenBank/DDBJ whole genome shotgun (WGS) entry which is preliminary data.</text>
</comment>
<feature type="domain" description="HTH iclR-type" evidence="4">
    <location>
        <begin position="13"/>
        <end position="74"/>
    </location>
</feature>
<dbReference type="eggNOG" id="COG1414">
    <property type="taxonomic scope" value="Bacteria"/>
</dbReference>
<evidence type="ECO:0000256" key="2">
    <source>
        <dbReference type="ARBA" id="ARBA00023125"/>
    </source>
</evidence>
<dbReference type="PANTHER" id="PTHR30136">
    <property type="entry name" value="HELIX-TURN-HELIX TRANSCRIPTIONAL REGULATOR, ICLR FAMILY"/>
    <property type="match status" value="1"/>
</dbReference>
<dbReference type="InterPro" id="IPR014757">
    <property type="entry name" value="Tscrpt_reg_IclR_C"/>
</dbReference>
<dbReference type="PROSITE" id="PS51078">
    <property type="entry name" value="ICLR_ED"/>
    <property type="match status" value="1"/>
</dbReference>
<dbReference type="GO" id="GO:0045892">
    <property type="term" value="P:negative regulation of DNA-templated transcription"/>
    <property type="evidence" value="ECO:0007669"/>
    <property type="project" value="TreeGrafter"/>
</dbReference>
<dbReference type="AlphaFoldDB" id="G6EAT5"/>
<dbReference type="SMART" id="SM00346">
    <property type="entry name" value="HTH_ICLR"/>
    <property type="match status" value="1"/>
</dbReference>
<keyword evidence="2" id="KW-0238">DNA-binding</keyword>
<evidence type="ECO:0000259" key="4">
    <source>
        <dbReference type="PROSITE" id="PS51077"/>
    </source>
</evidence>
<dbReference type="Gene3D" id="3.30.450.40">
    <property type="match status" value="1"/>
</dbReference>
<dbReference type="Pfam" id="PF01614">
    <property type="entry name" value="IclR_C"/>
    <property type="match status" value="1"/>
</dbReference>
<dbReference type="Gene3D" id="1.10.10.10">
    <property type="entry name" value="Winged helix-like DNA-binding domain superfamily/Winged helix DNA-binding domain"/>
    <property type="match status" value="1"/>
</dbReference>
<evidence type="ECO:0000313" key="6">
    <source>
        <dbReference type="EMBL" id="EHJ61722.1"/>
    </source>
</evidence>
<feature type="domain" description="IclR-ED" evidence="5">
    <location>
        <begin position="75"/>
        <end position="263"/>
    </location>
</feature>
<sequence>MGKVKYMPSYKPVTAALRAFDVLAIVNQLPQASFARIHQETQLSSSTVVRILETLEAAGLVLKDSTTGCYVPTSRTLSLSAGYSSAQQLSVVSKPILAELQDRISWPSDLAVRDRDMMVLVQTSRAQGHLFFNRQAGYRAPILGTSLGMAYLAYQPENVVQEIVAMMAHDERLQAVLADDAAAVHEQLARVREAGFATMHPVYSAHNYDSKVSAIGVPVCVDGYAIAALNVMFLTDIVDEKAKRKLVPRLREAADSIAAGSTI</sequence>
<keyword evidence="3" id="KW-0804">Transcription</keyword>
<evidence type="ECO:0000259" key="5">
    <source>
        <dbReference type="PROSITE" id="PS51078"/>
    </source>
</evidence>
<dbReference type="GO" id="GO:0003677">
    <property type="term" value="F:DNA binding"/>
    <property type="evidence" value="ECO:0007669"/>
    <property type="project" value="UniProtKB-KW"/>
</dbReference>
<evidence type="ECO:0000256" key="1">
    <source>
        <dbReference type="ARBA" id="ARBA00023015"/>
    </source>
</evidence>
<dbReference type="InterPro" id="IPR005471">
    <property type="entry name" value="Tscrpt_reg_IclR_N"/>
</dbReference>
<dbReference type="Proteomes" id="UP000004030">
    <property type="component" value="Unassembled WGS sequence"/>
</dbReference>
<dbReference type="STRING" id="1088721.JI59_12750"/>
<evidence type="ECO:0000313" key="7">
    <source>
        <dbReference type="Proteomes" id="UP000004030"/>
    </source>
</evidence>
<protein>
    <recommendedName>
        <fullName evidence="8">IclR family transcriptional regulator</fullName>
    </recommendedName>
</protein>
<name>G6EAT5_9SPHN</name>
<evidence type="ECO:0000256" key="3">
    <source>
        <dbReference type="ARBA" id="ARBA00023163"/>
    </source>
</evidence>
<dbReference type="EMBL" id="AGFM01000017">
    <property type="protein sequence ID" value="EHJ61722.1"/>
    <property type="molecule type" value="Genomic_DNA"/>
</dbReference>
<keyword evidence="1" id="KW-0805">Transcription regulation</keyword>